<evidence type="ECO:0000256" key="9">
    <source>
        <dbReference type="SAM" id="Phobius"/>
    </source>
</evidence>
<keyword evidence="3" id="KW-1003">Cell membrane</keyword>
<evidence type="ECO:0000313" key="10">
    <source>
        <dbReference type="EMBL" id="OGM05617.1"/>
    </source>
</evidence>
<dbReference type="EMBL" id="MGFH01000107">
    <property type="protein sequence ID" value="OGM05617.1"/>
    <property type="molecule type" value="Genomic_DNA"/>
</dbReference>
<keyword evidence="6 9" id="KW-1133">Transmembrane helix</keyword>
<organism evidence="10 11">
    <name type="scientific">Candidatus Wallbacteria bacterium GWC2_49_35</name>
    <dbReference type="NCBI Taxonomy" id="1817813"/>
    <lineage>
        <taxon>Bacteria</taxon>
        <taxon>Candidatus Walliibacteriota</taxon>
    </lineage>
</organism>
<accession>A0A1F7WSK2</accession>
<feature type="transmembrane region" description="Helical" evidence="9">
    <location>
        <begin position="132"/>
        <end position="156"/>
    </location>
</feature>
<comment type="subcellular location">
    <subcellularLocation>
        <location evidence="1">Cell inner membrane</location>
        <topology evidence="1">Multi-pass membrane protein</topology>
    </subcellularLocation>
</comment>
<evidence type="ECO:0000256" key="1">
    <source>
        <dbReference type="ARBA" id="ARBA00004429"/>
    </source>
</evidence>
<keyword evidence="2" id="KW-0813">Transport</keyword>
<feature type="transmembrane region" description="Helical" evidence="9">
    <location>
        <begin position="102"/>
        <end position="120"/>
    </location>
</feature>
<keyword evidence="7 9" id="KW-0472">Membrane</keyword>
<name>A0A1F7WSK2_9BACT</name>
<evidence type="ECO:0000256" key="4">
    <source>
        <dbReference type="ARBA" id="ARBA00022519"/>
    </source>
</evidence>
<dbReference type="Pfam" id="PF04143">
    <property type="entry name" value="Sulf_transp"/>
    <property type="match status" value="1"/>
</dbReference>
<evidence type="ECO:0000256" key="6">
    <source>
        <dbReference type="ARBA" id="ARBA00022989"/>
    </source>
</evidence>
<feature type="transmembrane region" description="Helical" evidence="9">
    <location>
        <begin position="62"/>
        <end position="82"/>
    </location>
</feature>
<evidence type="ECO:0000256" key="3">
    <source>
        <dbReference type="ARBA" id="ARBA00022475"/>
    </source>
</evidence>
<dbReference type="AlphaFoldDB" id="A0A1F7WSK2"/>
<keyword evidence="4" id="KW-0997">Cell inner membrane</keyword>
<reference evidence="10 11" key="1">
    <citation type="journal article" date="2016" name="Nat. Commun.">
        <title>Thousands of microbial genomes shed light on interconnected biogeochemical processes in an aquifer system.</title>
        <authorList>
            <person name="Anantharaman K."/>
            <person name="Brown C.T."/>
            <person name="Hug L.A."/>
            <person name="Sharon I."/>
            <person name="Castelle C.J."/>
            <person name="Probst A.J."/>
            <person name="Thomas B.C."/>
            <person name="Singh A."/>
            <person name="Wilkins M.J."/>
            <person name="Karaoz U."/>
            <person name="Brodie E.L."/>
            <person name="Williams K.H."/>
            <person name="Hubbard S.S."/>
            <person name="Banfield J.F."/>
        </authorList>
    </citation>
    <scope>NUCLEOTIDE SEQUENCE [LARGE SCALE GENOMIC DNA]</scope>
</reference>
<comment type="similarity">
    <text evidence="8">Belongs to the TsuA/YedE (TC 9.B.102) family.</text>
</comment>
<dbReference type="InterPro" id="IPR007272">
    <property type="entry name" value="Sulf_transp_TsuA/YedE"/>
</dbReference>
<dbReference type="STRING" id="1817813.A2008_13825"/>
<evidence type="ECO:0000313" key="11">
    <source>
        <dbReference type="Proteomes" id="UP000178735"/>
    </source>
</evidence>
<keyword evidence="5 9" id="KW-0812">Transmembrane</keyword>
<dbReference type="PANTHER" id="PTHR30574:SF1">
    <property type="entry name" value="SULPHUR TRANSPORT DOMAIN-CONTAINING PROTEIN"/>
    <property type="match status" value="1"/>
</dbReference>
<dbReference type="GO" id="GO:0005886">
    <property type="term" value="C:plasma membrane"/>
    <property type="evidence" value="ECO:0007669"/>
    <property type="project" value="UniProtKB-SubCell"/>
</dbReference>
<proteinExistence type="inferred from homology"/>
<evidence type="ECO:0000256" key="2">
    <source>
        <dbReference type="ARBA" id="ARBA00022448"/>
    </source>
</evidence>
<dbReference type="Proteomes" id="UP000178735">
    <property type="component" value="Unassembled WGS sequence"/>
</dbReference>
<gene>
    <name evidence="10" type="ORF">A2008_13825</name>
</gene>
<sequence length="162" mass="16642">MNPYLAGFLLGLTLLASFVILGVGLGASNAVARAAACAQSCIFTAHVASSEYFGKWGSNPLYYYLVFMFVGTLTGGAISAIVSGRVNFTLEKGRSFSSGGRIAASLAGGVVAGFASRLASGCTSGQALTGSAMLLSGSLAFLVAVFVGGYSFAYFVRRQWND</sequence>
<dbReference type="PANTHER" id="PTHR30574">
    <property type="entry name" value="INNER MEMBRANE PROTEIN YEDE"/>
    <property type="match status" value="1"/>
</dbReference>
<protein>
    <submittedName>
        <fullName evidence="10">Uncharacterized protein</fullName>
    </submittedName>
</protein>
<evidence type="ECO:0000256" key="8">
    <source>
        <dbReference type="ARBA" id="ARBA00035655"/>
    </source>
</evidence>
<comment type="caution">
    <text evidence="10">The sequence shown here is derived from an EMBL/GenBank/DDBJ whole genome shotgun (WGS) entry which is preliminary data.</text>
</comment>
<evidence type="ECO:0000256" key="7">
    <source>
        <dbReference type="ARBA" id="ARBA00023136"/>
    </source>
</evidence>
<evidence type="ECO:0000256" key="5">
    <source>
        <dbReference type="ARBA" id="ARBA00022692"/>
    </source>
</evidence>